<dbReference type="Pfam" id="PF07963">
    <property type="entry name" value="N_methyl"/>
    <property type="match status" value="1"/>
</dbReference>
<evidence type="ECO:0000313" key="3">
    <source>
        <dbReference type="EMBL" id="TDP96766.1"/>
    </source>
</evidence>
<sequence length="113" mass="12006">MIERLREARRTESGFTLIELLMVIVILGVLAGIVVFAVSGIQDRGEKAACKSDVKSVEVAVEAYYAAQPGTPTYPADEAAAIANTVPKFLHSWPAEVNYAKTADSFTVTGAGC</sequence>
<reference evidence="3 4" key="1">
    <citation type="submission" date="2019-03" db="EMBL/GenBank/DDBJ databases">
        <title>Genomic Encyclopedia of Type Strains, Phase IV (KMG-IV): sequencing the most valuable type-strain genomes for metagenomic binning, comparative biology and taxonomic classification.</title>
        <authorList>
            <person name="Goeker M."/>
        </authorList>
    </citation>
    <scope>NUCLEOTIDE SEQUENCE [LARGE SCALE GENOMIC DNA]</scope>
    <source>
        <strain evidence="3 4">DSM 45361</strain>
    </source>
</reference>
<keyword evidence="4" id="KW-1185">Reference proteome</keyword>
<name>A0A4R6SCJ3_LABRH</name>
<dbReference type="InterPro" id="IPR045584">
    <property type="entry name" value="Pilin-like"/>
</dbReference>
<keyword evidence="1" id="KW-0488">Methylation</keyword>
<dbReference type="PANTHER" id="PTHR30093">
    <property type="entry name" value="GENERAL SECRETION PATHWAY PROTEIN G"/>
    <property type="match status" value="1"/>
</dbReference>
<evidence type="ECO:0000313" key="4">
    <source>
        <dbReference type="Proteomes" id="UP000295444"/>
    </source>
</evidence>
<proteinExistence type="predicted"/>
<dbReference type="Proteomes" id="UP000295444">
    <property type="component" value="Unassembled WGS sequence"/>
</dbReference>
<dbReference type="InterPro" id="IPR012902">
    <property type="entry name" value="N_methyl_site"/>
</dbReference>
<evidence type="ECO:0000256" key="1">
    <source>
        <dbReference type="ARBA" id="ARBA00022481"/>
    </source>
</evidence>
<dbReference type="GO" id="GO:0015628">
    <property type="term" value="P:protein secretion by the type II secretion system"/>
    <property type="evidence" value="ECO:0007669"/>
    <property type="project" value="InterPro"/>
</dbReference>
<dbReference type="PANTHER" id="PTHR30093:SF2">
    <property type="entry name" value="TYPE II SECRETION SYSTEM PROTEIN H"/>
    <property type="match status" value="1"/>
</dbReference>
<dbReference type="NCBIfam" id="TIGR02532">
    <property type="entry name" value="IV_pilin_GFxxxE"/>
    <property type="match status" value="1"/>
</dbReference>
<keyword evidence="2" id="KW-1133">Transmembrane helix</keyword>
<dbReference type="SUPFAM" id="SSF54523">
    <property type="entry name" value="Pili subunits"/>
    <property type="match status" value="1"/>
</dbReference>
<dbReference type="Gene3D" id="3.30.700.10">
    <property type="entry name" value="Glycoprotein, Type 4 Pilin"/>
    <property type="match status" value="1"/>
</dbReference>
<gene>
    <name evidence="3" type="ORF">EV186_104754</name>
</gene>
<dbReference type="PRINTS" id="PR00813">
    <property type="entry name" value="BCTERIALGSPG"/>
</dbReference>
<keyword evidence="2" id="KW-0472">Membrane</keyword>
<dbReference type="AlphaFoldDB" id="A0A4R6SCJ3"/>
<dbReference type="PROSITE" id="PS00409">
    <property type="entry name" value="PROKAR_NTER_METHYL"/>
    <property type="match status" value="1"/>
</dbReference>
<keyword evidence="2" id="KW-0812">Transmembrane</keyword>
<dbReference type="GO" id="GO:0015627">
    <property type="term" value="C:type II protein secretion system complex"/>
    <property type="evidence" value="ECO:0007669"/>
    <property type="project" value="InterPro"/>
</dbReference>
<dbReference type="EMBL" id="SNXZ01000004">
    <property type="protein sequence ID" value="TDP96766.1"/>
    <property type="molecule type" value="Genomic_DNA"/>
</dbReference>
<comment type="caution">
    <text evidence="3">The sequence shown here is derived from an EMBL/GenBank/DDBJ whole genome shotgun (WGS) entry which is preliminary data.</text>
</comment>
<accession>A0A4R6SCJ3</accession>
<dbReference type="InterPro" id="IPR000983">
    <property type="entry name" value="Bac_GSPG_pilin"/>
</dbReference>
<organism evidence="3 4">
    <name type="scientific">Labedaea rhizosphaerae</name>
    <dbReference type="NCBI Taxonomy" id="598644"/>
    <lineage>
        <taxon>Bacteria</taxon>
        <taxon>Bacillati</taxon>
        <taxon>Actinomycetota</taxon>
        <taxon>Actinomycetes</taxon>
        <taxon>Pseudonocardiales</taxon>
        <taxon>Pseudonocardiaceae</taxon>
        <taxon>Labedaea</taxon>
    </lineage>
</organism>
<dbReference type="OrthoDB" id="3826845at2"/>
<protein>
    <submittedName>
        <fullName evidence="3">General secretion pathway protein G</fullName>
    </submittedName>
</protein>
<feature type="transmembrane region" description="Helical" evidence="2">
    <location>
        <begin position="20"/>
        <end position="41"/>
    </location>
</feature>
<dbReference type="RefSeq" id="WP_133852073.1">
    <property type="nucleotide sequence ID" value="NZ_SNXZ01000004.1"/>
</dbReference>
<evidence type="ECO:0000256" key="2">
    <source>
        <dbReference type="SAM" id="Phobius"/>
    </source>
</evidence>